<proteinExistence type="predicted"/>
<sequence length="222" mass="23679">MAFLLAGLSLLATVQAANVKPVLVPNGCASLPNLQQTGPASGFAGPWNIVVDQCVNTTAIDNACTIEGFGDMAVPITLDDQPDVKSGFVSIVSQKLGAKSYLICTSGIGFEAMVFYDNQNDYLPINITSNPASAQLKWGQAEDESEPVDAYYHYIDGKKQDGIFLGANNVTSWGIQLQENVPGTGGIPMWQLRLLGPGSEDQKTGKALKEGEYKTFIRIDGS</sequence>
<feature type="chain" id="PRO_5028929241" evidence="1">
    <location>
        <begin position="17"/>
        <end position="222"/>
    </location>
</feature>
<feature type="signal peptide" evidence="1">
    <location>
        <begin position="1"/>
        <end position="16"/>
    </location>
</feature>
<dbReference type="GeneID" id="55997896"/>
<evidence type="ECO:0000313" key="3">
    <source>
        <dbReference type="Proteomes" id="UP000509510"/>
    </source>
</evidence>
<dbReference type="Proteomes" id="UP000509510">
    <property type="component" value="Chromosome VI"/>
</dbReference>
<keyword evidence="1" id="KW-0732">Signal</keyword>
<evidence type="ECO:0000313" key="2">
    <source>
        <dbReference type="EMBL" id="QKX63247.1"/>
    </source>
</evidence>
<evidence type="ECO:0000256" key="1">
    <source>
        <dbReference type="SAM" id="SignalP"/>
    </source>
</evidence>
<dbReference type="OrthoDB" id="3545468at2759"/>
<gene>
    <name evidence="2" type="ORF">TRUGW13939_10416</name>
</gene>
<name>A0A7H8RAX0_TALRU</name>
<dbReference type="KEGG" id="trg:TRUGW13939_10416"/>
<reference evidence="3" key="1">
    <citation type="submission" date="2020-06" db="EMBL/GenBank/DDBJ databases">
        <title>A chromosome-scale genome assembly of Talaromyces rugulosus W13939.</title>
        <authorList>
            <person name="Wang B."/>
            <person name="Guo L."/>
            <person name="Ye K."/>
            <person name="Wang L."/>
        </authorList>
    </citation>
    <scope>NUCLEOTIDE SEQUENCE [LARGE SCALE GENOMIC DNA]</scope>
    <source>
        <strain evidence="3">W13939</strain>
    </source>
</reference>
<dbReference type="RefSeq" id="XP_035349421.1">
    <property type="nucleotide sequence ID" value="XM_035493528.1"/>
</dbReference>
<organism evidence="2 3">
    <name type="scientific">Talaromyces rugulosus</name>
    <name type="common">Penicillium rugulosum</name>
    <dbReference type="NCBI Taxonomy" id="121627"/>
    <lineage>
        <taxon>Eukaryota</taxon>
        <taxon>Fungi</taxon>
        <taxon>Dikarya</taxon>
        <taxon>Ascomycota</taxon>
        <taxon>Pezizomycotina</taxon>
        <taxon>Eurotiomycetes</taxon>
        <taxon>Eurotiomycetidae</taxon>
        <taxon>Eurotiales</taxon>
        <taxon>Trichocomaceae</taxon>
        <taxon>Talaromyces</taxon>
        <taxon>Talaromyces sect. Islandici</taxon>
    </lineage>
</organism>
<protein>
    <submittedName>
        <fullName evidence="2">Uncharacterized protein</fullName>
    </submittedName>
</protein>
<accession>A0A7H8RAX0</accession>
<keyword evidence="3" id="KW-1185">Reference proteome</keyword>
<dbReference type="EMBL" id="CP055903">
    <property type="protein sequence ID" value="QKX63247.1"/>
    <property type="molecule type" value="Genomic_DNA"/>
</dbReference>
<dbReference type="AlphaFoldDB" id="A0A7H8RAX0"/>